<evidence type="ECO:0000313" key="16">
    <source>
        <dbReference type="Proteomes" id="UP000278440"/>
    </source>
</evidence>
<name>A0A495XXF7_9MICO</name>
<keyword evidence="12" id="KW-0234">DNA repair</keyword>
<dbReference type="InterPro" id="IPR011257">
    <property type="entry name" value="DNA_glycosylase"/>
</dbReference>
<dbReference type="GO" id="GO:0046872">
    <property type="term" value="F:metal ion binding"/>
    <property type="evidence" value="ECO:0007669"/>
    <property type="project" value="UniProtKB-KW"/>
</dbReference>
<evidence type="ECO:0000256" key="8">
    <source>
        <dbReference type="ARBA" id="ARBA00022763"/>
    </source>
</evidence>
<dbReference type="SUPFAM" id="SSF48150">
    <property type="entry name" value="DNA-glycosylase"/>
    <property type="match status" value="1"/>
</dbReference>
<evidence type="ECO:0000256" key="4">
    <source>
        <dbReference type="ARBA" id="ARBA00012045"/>
    </source>
</evidence>
<evidence type="ECO:0000256" key="2">
    <source>
        <dbReference type="ARBA" id="ARBA00001966"/>
    </source>
</evidence>
<dbReference type="FunFam" id="1.10.340.30:FF:000003">
    <property type="entry name" value="A/G-specific adenine glycosylase"/>
    <property type="match status" value="1"/>
</dbReference>
<dbReference type="PANTHER" id="PTHR42944">
    <property type="entry name" value="ADENINE DNA GLYCOSYLASE"/>
    <property type="match status" value="1"/>
</dbReference>
<dbReference type="SMART" id="SM00478">
    <property type="entry name" value="ENDO3c"/>
    <property type="match status" value="1"/>
</dbReference>
<comment type="catalytic activity">
    <reaction evidence="1">
        <text>Hydrolyzes free adenine bases from 7,8-dihydro-8-oxoguanine:adenine mismatched double-stranded DNA, leaving an apurinic site.</text>
        <dbReference type="EC" id="3.2.2.31"/>
    </reaction>
</comment>
<reference evidence="15 16" key="1">
    <citation type="submission" date="2018-10" db="EMBL/GenBank/DDBJ databases">
        <title>Sequencing the genomes of 1000 actinobacteria strains.</title>
        <authorList>
            <person name="Klenk H.-P."/>
        </authorList>
    </citation>
    <scope>NUCLEOTIDE SEQUENCE [LARGE SCALE GENOMIC DNA]</scope>
    <source>
        <strain evidence="15 16">DSM 44267</strain>
    </source>
</reference>
<evidence type="ECO:0000256" key="7">
    <source>
        <dbReference type="ARBA" id="ARBA00022723"/>
    </source>
</evidence>
<dbReference type="Proteomes" id="UP000278440">
    <property type="component" value="Unassembled WGS sequence"/>
</dbReference>
<dbReference type="GO" id="GO:0035485">
    <property type="term" value="F:adenine/guanine mispair binding"/>
    <property type="evidence" value="ECO:0007669"/>
    <property type="project" value="TreeGrafter"/>
</dbReference>
<dbReference type="InterPro" id="IPR003651">
    <property type="entry name" value="Endonuclease3_FeS-loop_motif"/>
</dbReference>
<dbReference type="EC" id="3.2.2.31" evidence="4"/>
<evidence type="ECO:0000313" key="15">
    <source>
        <dbReference type="EMBL" id="RKT78957.1"/>
    </source>
</evidence>
<keyword evidence="9" id="KW-0378">Hydrolase</keyword>
<dbReference type="PROSITE" id="PS01155">
    <property type="entry name" value="ENDONUCLEASE_III_2"/>
    <property type="match status" value="1"/>
</dbReference>
<dbReference type="AlphaFoldDB" id="A0A495XXF7"/>
<sequence>MTLPTGPPLALLHERVNTWFLETGRDLPWRRPDCSPWGVFLSEVMSQQTPLARVEPVWHEWMERWPTPADLAADAPGEAVRRWKRLGYPRRALRLHEAATVMVQWHDGRVPSTHAELLALPGVGAYTAAAVACFAFGVPEVVVDTNVRRVIARTVTGLALPAPTLTRAESQLAHDVQPTERDAANLWNVAVMELGALVCVARGPRCGECPVADLCAWNRAGRPAHDGPPRRGQAWHGTDRQVRGEVLRRLRAEDHPLPLAALADSGPDAAQVMRCLDSLVADGLLEPIDGDRYRLPA</sequence>
<keyword evidence="13" id="KW-0326">Glycosidase</keyword>
<dbReference type="Gene3D" id="1.10.1670.10">
    <property type="entry name" value="Helix-hairpin-Helix base-excision DNA repair enzymes (C-terminal)"/>
    <property type="match status" value="1"/>
</dbReference>
<keyword evidence="6" id="KW-0004">4Fe-4S</keyword>
<comment type="caution">
    <text evidence="15">The sequence shown here is derived from an EMBL/GenBank/DDBJ whole genome shotgun (WGS) entry which is preliminary data.</text>
</comment>
<evidence type="ECO:0000256" key="10">
    <source>
        <dbReference type="ARBA" id="ARBA00023004"/>
    </source>
</evidence>
<comment type="similarity">
    <text evidence="3">Belongs to the Nth/MutY family.</text>
</comment>
<dbReference type="GO" id="GO:0006284">
    <property type="term" value="P:base-excision repair"/>
    <property type="evidence" value="ECO:0007669"/>
    <property type="project" value="InterPro"/>
</dbReference>
<evidence type="ECO:0000256" key="1">
    <source>
        <dbReference type="ARBA" id="ARBA00000843"/>
    </source>
</evidence>
<evidence type="ECO:0000256" key="12">
    <source>
        <dbReference type="ARBA" id="ARBA00023204"/>
    </source>
</evidence>
<dbReference type="PANTHER" id="PTHR42944:SF1">
    <property type="entry name" value="ADENINE DNA GLYCOSYLASE"/>
    <property type="match status" value="1"/>
</dbReference>
<dbReference type="Pfam" id="PF00730">
    <property type="entry name" value="HhH-GPD"/>
    <property type="match status" value="1"/>
</dbReference>
<dbReference type="InterPro" id="IPR003265">
    <property type="entry name" value="HhH-GPD_domain"/>
</dbReference>
<keyword evidence="16" id="KW-1185">Reference proteome</keyword>
<dbReference type="InterPro" id="IPR000445">
    <property type="entry name" value="HhH_motif"/>
</dbReference>
<proteinExistence type="inferred from homology"/>
<evidence type="ECO:0000256" key="9">
    <source>
        <dbReference type="ARBA" id="ARBA00022801"/>
    </source>
</evidence>
<keyword evidence="7" id="KW-0479">Metal-binding</keyword>
<organism evidence="15 16">
    <name type="scientific">Terracoccus luteus</name>
    <dbReference type="NCBI Taxonomy" id="53356"/>
    <lineage>
        <taxon>Bacteria</taxon>
        <taxon>Bacillati</taxon>
        <taxon>Actinomycetota</taxon>
        <taxon>Actinomycetes</taxon>
        <taxon>Micrococcales</taxon>
        <taxon>Intrasporangiaceae</taxon>
        <taxon>Terracoccus</taxon>
    </lineage>
</organism>
<dbReference type="InterPro" id="IPR023170">
    <property type="entry name" value="HhH_base_excis_C"/>
</dbReference>
<dbReference type="GO" id="GO:0034039">
    <property type="term" value="F:8-oxo-7,8-dihydroguanine DNA N-glycosylase activity"/>
    <property type="evidence" value="ECO:0007669"/>
    <property type="project" value="TreeGrafter"/>
</dbReference>
<dbReference type="Pfam" id="PF10576">
    <property type="entry name" value="EndIII_4Fe-2S"/>
    <property type="match status" value="1"/>
</dbReference>
<evidence type="ECO:0000256" key="5">
    <source>
        <dbReference type="ARBA" id="ARBA00022023"/>
    </source>
</evidence>
<accession>A0A495XXF7</accession>
<gene>
    <name evidence="15" type="ORF">DFJ68_2411</name>
</gene>
<keyword evidence="10" id="KW-0408">Iron</keyword>
<protein>
    <recommendedName>
        <fullName evidence="5">Adenine DNA glycosylase</fullName>
        <ecNumber evidence="4">3.2.2.31</ecNumber>
    </recommendedName>
</protein>
<comment type="cofactor">
    <cofactor evidence="2">
        <name>[4Fe-4S] cluster</name>
        <dbReference type="ChEBI" id="CHEBI:49883"/>
    </cofactor>
</comment>
<keyword evidence="11" id="KW-0411">Iron-sulfur</keyword>
<evidence type="ECO:0000256" key="3">
    <source>
        <dbReference type="ARBA" id="ARBA00008343"/>
    </source>
</evidence>
<evidence type="ECO:0000256" key="13">
    <source>
        <dbReference type="ARBA" id="ARBA00023295"/>
    </source>
</evidence>
<evidence type="ECO:0000256" key="6">
    <source>
        <dbReference type="ARBA" id="ARBA00022485"/>
    </source>
</evidence>
<dbReference type="InterPro" id="IPR044298">
    <property type="entry name" value="MIG/MutY"/>
</dbReference>
<keyword evidence="8" id="KW-0227">DNA damage</keyword>
<dbReference type="CDD" id="cd00056">
    <property type="entry name" value="ENDO3c"/>
    <property type="match status" value="1"/>
</dbReference>
<dbReference type="EMBL" id="RBXT01000001">
    <property type="protein sequence ID" value="RKT78957.1"/>
    <property type="molecule type" value="Genomic_DNA"/>
</dbReference>
<evidence type="ECO:0000259" key="14">
    <source>
        <dbReference type="SMART" id="SM00478"/>
    </source>
</evidence>
<dbReference type="GO" id="GO:0006298">
    <property type="term" value="P:mismatch repair"/>
    <property type="evidence" value="ECO:0007669"/>
    <property type="project" value="TreeGrafter"/>
</dbReference>
<dbReference type="Gene3D" id="1.10.340.30">
    <property type="entry name" value="Hypothetical protein, domain 2"/>
    <property type="match status" value="1"/>
</dbReference>
<feature type="domain" description="HhH-GPD" evidence="14">
    <location>
        <begin position="45"/>
        <end position="197"/>
    </location>
</feature>
<dbReference type="SMART" id="SM00525">
    <property type="entry name" value="FES"/>
    <property type="match status" value="1"/>
</dbReference>
<dbReference type="GO" id="GO:0000701">
    <property type="term" value="F:purine-specific mismatch base pair DNA N-glycosylase activity"/>
    <property type="evidence" value="ECO:0007669"/>
    <property type="project" value="UniProtKB-EC"/>
</dbReference>
<dbReference type="GO" id="GO:0051539">
    <property type="term" value="F:4 iron, 4 sulfur cluster binding"/>
    <property type="evidence" value="ECO:0007669"/>
    <property type="project" value="UniProtKB-KW"/>
</dbReference>
<evidence type="ECO:0000256" key="11">
    <source>
        <dbReference type="ARBA" id="ARBA00023014"/>
    </source>
</evidence>
<dbReference type="Pfam" id="PF00633">
    <property type="entry name" value="HHH"/>
    <property type="match status" value="1"/>
</dbReference>
<dbReference type="InterPro" id="IPR004036">
    <property type="entry name" value="Endonuclease-III-like_CS2"/>
</dbReference>
<dbReference type="GO" id="GO:0032357">
    <property type="term" value="F:oxidized purine DNA binding"/>
    <property type="evidence" value="ECO:0007669"/>
    <property type="project" value="TreeGrafter"/>
</dbReference>